<feature type="signal peptide" evidence="1">
    <location>
        <begin position="1"/>
        <end position="23"/>
    </location>
</feature>
<reference evidence="2" key="1">
    <citation type="submission" date="2018-01" db="EMBL/GenBank/DDBJ databases">
        <title>An insight into the sialome of Amazonian anophelines.</title>
        <authorList>
            <person name="Ribeiro J.M."/>
            <person name="Scarpassa V."/>
            <person name="Calvo E."/>
        </authorList>
    </citation>
    <scope>NUCLEOTIDE SEQUENCE</scope>
    <source>
        <tissue evidence="2">Salivary glands</tissue>
    </source>
</reference>
<feature type="chain" id="PRO_5014617322" evidence="1">
    <location>
        <begin position="24"/>
        <end position="71"/>
    </location>
</feature>
<organism evidence="2">
    <name type="scientific">Anopheles marajoara</name>
    <dbReference type="NCBI Taxonomy" id="58244"/>
    <lineage>
        <taxon>Eukaryota</taxon>
        <taxon>Metazoa</taxon>
        <taxon>Ecdysozoa</taxon>
        <taxon>Arthropoda</taxon>
        <taxon>Hexapoda</taxon>
        <taxon>Insecta</taxon>
        <taxon>Pterygota</taxon>
        <taxon>Neoptera</taxon>
        <taxon>Endopterygota</taxon>
        <taxon>Diptera</taxon>
        <taxon>Nematocera</taxon>
        <taxon>Culicoidea</taxon>
        <taxon>Culicidae</taxon>
        <taxon>Anophelinae</taxon>
        <taxon>Anopheles</taxon>
    </lineage>
</organism>
<accession>A0A2M4CE29</accession>
<dbReference type="EMBL" id="GGFJ01014422">
    <property type="protein sequence ID" value="MBW63563.1"/>
    <property type="molecule type" value="Transcribed_RNA"/>
</dbReference>
<protein>
    <submittedName>
        <fullName evidence="2">Putative secreted protein</fullName>
    </submittedName>
</protein>
<dbReference type="AlphaFoldDB" id="A0A2M4CE29"/>
<keyword evidence="1" id="KW-0732">Signal</keyword>
<evidence type="ECO:0000313" key="2">
    <source>
        <dbReference type="EMBL" id="MBW63563.1"/>
    </source>
</evidence>
<sequence length="71" mass="7967">MISVSPLCCFVALLLQCCKLYDSLRLKDEVGRVEYNASCVCVHYIRLQVPHPAPDTEVLVGSKDRTIELTN</sequence>
<evidence type="ECO:0000256" key="1">
    <source>
        <dbReference type="SAM" id="SignalP"/>
    </source>
</evidence>
<proteinExistence type="predicted"/>
<name>A0A2M4CE29_9DIPT</name>